<keyword evidence="4 7" id="KW-0472">Membrane</keyword>
<protein>
    <recommendedName>
        <fullName evidence="7">Endolytic murein transglycosylase</fullName>
        <ecNumber evidence="7">4.2.2.29</ecNumber>
    </recommendedName>
    <alternativeName>
        <fullName evidence="7">Peptidoglycan lytic transglycosylase</fullName>
    </alternativeName>
    <alternativeName>
        <fullName evidence="7">Peptidoglycan polymerization terminase</fullName>
    </alternativeName>
</protein>
<dbReference type="Gene3D" id="3.30.1490.480">
    <property type="entry name" value="Endolytic murein transglycosylase"/>
    <property type="match status" value="1"/>
</dbReference>
<evidence type="ECO:0000256" key="7">
    <source>
        <dbReference type="HAMAP-Rule" id="MF_02065"/>
    </source>
</evidence>
<keyword evidence="3 7" id="KW-1133">Transmembrane helix</keyword>
<keyword evidence="5 7" id="KW-0456">Lyase</keyword>
<comment type="similarity">
    <text evidence="7">Belongs to the transglycosylase MltG family.</text>
</comment>
<keyword evidence="6 7" id="KW-0961">Cell wall biogenesis/degradation</keyword>
<evidence type="ECO:0000313" key="9">
    <source>
        <dbReference type="Proteomes" id="UP000215355"/>
    </source>
</evidence>
<dbReference type="InterPro" id="IPR003770">
    <property type="entry name" value="MLTG-like"/>
</dbReference>
<feature type="site" description="Important for catalytic activity" evidence="7">
    <location>
        <position position="222"/>
    </location>
</feature>
<dbReference type="Gene3D" id="3.30.160.60">
    <property type="entry name" value="Classic Zinc Finger"/>
    <property type="match status" value="1"/>
</dbReference>
<evidence type="ECO:0000256" key="5">
    <source>
        <dbReference type="ARBA" id="ARBA00023239"/>
    </source>
</evidence>
<gene>
    <name evidence="8" type="primary">yceG</name>
    <name evidence="7" type="synonym">mltG</name>
    <name evidence="8" type="ORF">SAMEA4412673_03060</name>
</gene>
<comment type="subcellular location">
    <subcellularLocation>
        <location evidence="7">Cell membrane</location>
        <topology evidence="7">Single-pass membrane protein</topology>
    </subcellularLocation>
</comment>
<dbReference type="NCBIfam" id="TIGR00247">
    <property type="entry name" value="endolytic transglycosylase MltG"/>
    <property type="match status" value="1"/>
</dbReference>
<evidence type="ECO:0000256" key="3">
    <source>
        <dbReference type="ARBA" id="ARBA00022989"/>
    </source>
</evidence>
<dbReference type="GO" id="GO:0009252">
    <property type="term" value="P:peptidoglycan biosynthetic process"/>
    <property type="evidence" value="ECO:0007669"/>
    <property type="project" value="UniProtKB-UniRule"/>
</dbReference>
<evidence type="ECO:0000313" key="8">
    <source>
        <dbReference type="EMBL" id="SNV54266.1"/>
    </source>
</evidence>
<comment type="function">
    <text evidence="7">Functions as a peptidoglycan terminase that cleaves nascent peptidoglycan strands endolytically to terminate their elongation.</text>
</comment>
<dbReference type="PANTHER" id="PTHR30518">
    <property type="entry name" value="ENDOLYTIC MUREIN TRANSGLYCOSYLASE"/>
    <property type="match status" value="1"/>
</dbReference>
<dbReference type="KEGG" id="smiz:4412673_03060"/>
<reference evidence="8 9" key="1">
    <citation type="submission" date="2017-06" db="EMBL/GenBank/DDBJ databases">
        <authorList>
            <consortium name="Pathogen Informatics"/>
        </authorList>
    </citation>
    <scope>NUCLEOTIDE SEQUENCE [LARGE SCALE GENOMIC DNA]</scope>
    <source>
        <strain evidence="8 9">NCTC12149</strain>
    </source>
</reference>
<evidence type="ECO:0000256" key="4">
    <source>
        <dbReference type="ARBA" id="ARBA00023136"/>
    </source>
</evidence>
<dbReference type="GO" id="GO:0005886">
    <property type="term" value="C:plasma membrane"/>
    <property type="evidence" value="ECO:0007669"/>
    <property type="project" value="UniProtKB-SubCell"/>
</dbReference>
<evidence type="ECO:0000256" key="1">
    <source>
        <dbReference type="ARBA" id="ARBA00022475"/>
    </source>
</evidence>
<dbReference type="CDD" id="cd08010">
    <property type="entry name" value="MltG_like"/>
    <property type="match status" value="1"/>
</dbReference>
<evidence type="ECO:0000256" key="6">
    <source>
        <dbReference type="ARBA" id="ARBA00023316"/>
    </source>
</evidence>
<proteinExistence type="inferred from homology"/>
<evidence type="ECO:0000256" key="2">
    <source>
        <dbReference type="ARBA" id="ARBA00022692"/>
    </source>
</evidence>
<dbReference type="Proteomes" id="UP000215355">
    <property type="component" value="Chromosome 1"/>
</dbReference>
<dbReference type="RefSeq" id="WP_093098337.1">
    <property type="nucleotide sequence ID" value="NZ_DAMBSL010000007.1"/>
</dbReference>
<dbReference type="GO" id="GO:0071555">
    <property type="term" value="P:cell wall organization"/>
    <property type="evidence" value="ECO:0007669"/>
    <property type="project" value="UniProtKB-KW"/>
</dbReference>
<keyword evidence="1 7" id="KW-1003">Cell membrane</keyword>
<organism evidence="8 9">
    <name type="scientific">Sphingobacterium mizutaii</name>
    <dbReference type="NCBI Taxonomy" id="1010"/>
    <lineage>
        <taxon>Bacteria</taxon>
        <taxon>Pseudomonadati</taxon>
        <taxon>Bacteroidota</taxon>
        <taxon>Sphingobacteriia</taxon>
        <taxon>Sphingobacteriales</taxon>
        <taxon>Sphingobacteriaceae</taxon>
        <taxon>Sphingobacterium</taxon>
    </lineage>
</organism>
<accession>A0AAJ4XDB8</accession>
<comment type="catalytic activity">
    <reaction evidence="7">
        <text>a peptidoglycan chain = a peptidoglycan chain with N-acetyl-1,6-anhydromuramyl-[peptide] at the reducing end + a peptidoglycan chain with N-acetylglucosamine at the non-reducing end.</text>
        <dbReference type="EC" id="4.2.2.29"/>
    </reaction>
</comment>
<keyword evidence="2 7" id="KW-0812">Transmembrane</keyword>
<feature type="transmembrane region" description="Helical" evidence="7">
    <location>
        <begin position="12"/>
        <end position="30"/>
    </location>
</feature>
<dbReference type="HAMAP" id="MF_02065">
    <property type="entry name" value="MltG"/>
    <property type="match status" value="1"/>
</dbReference>
<dbReference type="AlphaFoldDB" id="A0AAJ4XDB8"/>
<dbReference type="GO" id="GO:0008932">
    <property type="term" value="F:lytic endotransglycosylase activity"/>
    <property type="evidence" value="ECO:0007669"/>
    <property type="project" value="UniProtKB-UniRule"/>
</dbReference>
<dbReference type="EC" id="4.2.2.29" evidence="7"/>
<dbReference type="PANTHER" id="PTHR30518:SF2">
    <property type="entry name" value="ENDOLYTIC MUREIN TRANSGLYCOSYLASE"/>
    <property type="match status" value="1"/>
</dbReference>
<name>A0AAJ4XDB8_9SPHI</name>
<dbReference type="Pfam" id="PF02618">
    <property type="entry name" value="YceG"/>
    <property type="match status" value="1"/>
</dbReference>
<dbReference type="EMBL" id="LT906468">
    <property type="protein sequence ID" value="SNV54266.1"/>
    <property type="molecule type" value="Genomic_DNA"/>
</dbReference>
<sequence>MAENRKKRKGLGIVLIIILLIVLVGAWIGYQAFMAPSIATDEEYFYVKTDEPYASVISRIESEGIVKNPTYFNYVAKAMDLESSGIKAGRYKLSQDMSNRRLIGNLRGGYQDAVKFRFQNVRLRQDFAGLLGRDFEADSLTFINLLNDEKLAEKYGFNKENFFSMFVPNTYEIYWNTKPEEIIDRFSKEYEKFWNAERRAKADSLGMTIQEVSTLASIVKGEALHVDEMPKIAGLYINRLKKGMLLQADPTVIFANNDFTIRRVLNRHLTIDNPYNTYRFKGLPPGPIMMPSIASIDAVLNYDQHPYIYMCAKDDFSGYHLYAETVAEHLINARKFQKALDARNIKK</sequence>